<reference evidence="2 3" key="1">
    <citation type="submission" date="2021-01" db="EMBL/GenBank/DDBJ databases">
        <title>Genome Characterization of a novel Stenotrophomonas isolate with high keratinase activity.</title>
        <authorList>
            <person name="Cao Z.-J."/>
        </authorList>
    </citation>
    <scope>NUCLEOTIDE SEQUENCE [LARGE SCALE GENOMIC DNA]</scope>
    <source>
        <strain evidence="2 3">DHHJ</strain>
    </source>
</reference>
<sequence length="184" mass="19045">MLVTNECSLERRVSLWAFAFTLLVILCLLGIQSVHAEGRCPPGQYPIGGQGAGGCAPIPGGASGEGASPRPTGRWLKTWGAIATAASGEAGASTGQRTRSAAEKEAVAQCSRGGADNCRVTMAYKNQCVALITPSSVDKGGSVTWRAETEALASKLAMDECTGRGSRGCKVFYSACSTPMFEAY</sequence>
<gene>
    <name evidence="2" type="ORF">JJL50_12910</name>
</gene>
<dbReference type="Pfam" id="PF13827">
    <property type="entry name" value="DUF4189"/>
    <property type="match status" value="1"/>
</dbReference>
<dbReference type="AlphaFoldDB" id="A0ABD7CAH7"/>
<proteinExistence type="predicted"/>
<protein>
    <submittedName>
        <fullName evidence="2">DUF4189 domain-containing protein</fullName>
    </submittedName>
</protein>
<evidence type="ECO:0000313" key="2">
    <source>
        <dbReference type="EMBL" id="QQQ44600.1"/>
    </source>
</evidence>
<accession>A0ABD7CAH7</accession>
<evidence type="ECO:0000259" key="1">
    <source>
        <dbReference type="Pfam" id="PF13827"/>
    </source>
</evidence>
<name>A0ABD7CAH7_STEMA</name>
<dbReference type="InterPro" id="IPR025240">
    <property type="entry name" value="DUF4189"/>
</dbReference>
<feature type="domain" description="DUF4189" evidence="1">
    <location>
        <begin position="79"/>
        <end position="176"/>
    </location>
</feature>
<dbReference type="Proteomes" id="UP000596095">
    <property type="component" value="Chromosome"/>
</dbReference>
<dbReference type="EMBL" id="CP067993">
    <property type="protein sequence ID" value="QQQ44600.1"/>
    <property type="molecule type" value="Genomic_DNA"/>
</dbReference>
<organism evidence="2 3">
    <name type="scientific">Stenotrophomonas maltophilia</name>
    <name type="common">Pseudomonas maltophilia</name>
    <name type="synonym">Xanthomonas maltophilia</name>
    <dbReference type="NCBI Taxonomy" id="40324"/>
    <lineage>
        <taxon>Bacteria</taxon>
        <taxon>Pseudomonadati</taxon>
        <taxon>Pseudomonadota</taxon>
        <taxon>Gammaproteobacteria</taxon>
        <taxon>Lysobacterales</taxon>
        <taxon>Lysobacteraceae</taxon>
        <taxon>Stenotrophomonas</taxon>
        <taxon>Stenotrophomonas maltophilia group</taxon>
    </lineage>
</organism>
<dbReference type="RefSeq" id="WP_201119369.1">
    <property type="nucleotide sequence ID" value="NZ_JBMRFF010000012.1"/>
</dbReference>
<evidence type="ECO:0000313" key="3">
    <source>
        <dbReference type="Proteomes" id="UP000596095"/>
    </source>
</evidence>